<feature type="region of interest" description="Disordered" evidence="1">
    <location>
        <begin position="1"/>
        <end position="57"/>
    </location>
</feature>
<dbReference type="GO" id="GO:0003676">
    <property type="term" value="F:nucleic acid binding"/>
    <property type="evidence" value="ECO:0007669"/>
    <property type="project" value="InterPro"/>
</dbReference>
<dbReference type="GeneID" id="87881324"/>
<name>A0AAJ0M1C5_9PEZI</name>
<dbReference type="InterPro" id="IPR002775">
    <property type="entry name" value="DNA/RNA-bd_Alba-like"/>
</dbReference>
<dbReference type="EMBL" id="JAUDZG010000004">
    <property type="protein sequence ID" value="KAK3305359.1"/>
    <property type="molecule type" value="Genomic_DNA"/>
</dbReference>
<evidence type="ECO:0000313" key="3">
    <source>
        <dbReference type="EMBL" id="KAK3305359.1"/>
    </source>
</evidence>
<feature type="domain" description="DNA/RNA-binding protein Alba-like" evidence="2">
    <location>
        <begin position="76"/>
        <end position="150"/>
    </location>
</feature>
<feature type="compositionally biased region" description="Basic and acidic residues" evidence="1">
    <location>
        <begin position="21"/>
        <end position="30"/>
    </location>
</feature>
<protein>
    <recommendedName>
        <fullName evidence="2">DNA/RNA-binding protein Alba-like domain-containing protein</fullName>
    </recommendedName>
</protein>
<dbReference type="Pfam" id="PF01918">
    <property type="entry name" value="Alba"/>
    <property type="match status" value="1"/>
</dbReference>
<evidence type="ECO:0000313" key="4">
    <source>
        <dbReference type="Proteomes" id="UP001273166"/>
    </source>
</evidence>
<dbReference type="Proteomes" id="UP001273166">
    <property type="component" value="Unassembled WGS sequence"/>
</dbReference>
<evidence type="ECO:0000256" key="1">
    <source>
        <dbReference type="SAM" id="MobiDB-lite"/>
    </source>
</evidence>
<comment type="caution">
    <text evidence="3">The sequence shown here is derived from an EMBL/GenBank/DDBJ whole genome shotgun (WGS) entry which is preliminary data.</text>
</comment>
<organism evidence="3 4">
    <name type="scientific">Chaetomium strumarium</name>
    <dbReference type="NCBI Taxonomy" id="1170767"/>
    <lineage>
        <taxon>Eukaryota</taxon>
        <taxon>Fungi</taxon>
        <taxon>Dikarya</taxon>
        <taxon>Ascomycota</taxon>
        <taxon>Pezizomycotina</taxon>
        <taxon>Sordariomycetes</taxon>
        <taxon>Sordariomycetidae</taxon>
        <taxon>Sordariales</taxon>
        <taxon>Chaetomiaceae</taxon>
        <taxon>Chaetomium</taxon>
    </lineage>
</organism>
<sequence length="248" mass="27814">MATKDALQPSSPNTHTSKRKLPSDSHDLVPKKRRAAGLQTRVETERGPPTSTSTTRSYSQVYNPVLSKLGRKFDVKVMSVMPSTNISKHVDRALEHLGRFNAWDQTVLPGVVLLCAKSAASSKLITIAELTRRRVGESNQKWFQYSLLSETVIEEAVQPAEEPSVVEDTFMVVDREGMEGTVDDYFETIQPTIHERAVQPAKVRHKAHITVLLSRVPLDELNAEKNVSLQTNEQHVEHLRKKRMGLVA</sequence>
<dbReference type="AlphaFoldDB" id="A0AAJ0M1C5"/>
<accession>A0AAJ0M1C5</accession>
<keyword evidence="4" id="KW-1185">Reference proteome</keyword>
<proteinExistence type="predicted"/>
<dbReference type="RefSeq" id="XP_062721139.1">
    <property type="nucleotide sequence ID" value="XM_062862495.1"/>
</dbReference>
<reference evidence="3" key="1">
    <citation type="journal article" date="2023" name="Mol. Phylogenet. Evol.">
        <title>Genome-scale phylogeny and comparative genomics of the fungal order Sordariales.</title>
        <authorList>
            <person name="Hensen N."/>
            <person name="Bonometti L."/>
            <person name="Westerberg I."/>
            <person name="Brannstrom I.O."/>
            <person name="Guillou S."/>
            <person name="Cros-Aarteil S."/>
            <person name="Calhoun S."/>
            <person name="Haridas S."/>
            <person name="Kuo A."/>
            <person name="Mondo S."/>
            <person name="Pangilinan J."/>
            <person name="Riley R."/>
            <person name="LaButti K."/>
            <person name="Andreopoulos B."/>
            <person name="Lipzen A."/>
            <person name="Chen C."/>
            <person name="Yan M."/>
            <person name="Daum C."/>
            <person name="Ng V."/>
            <person name="Clum A."/>
            <person name="Steindorff A."/>
            <person name="Ohm R.A."/>
            <person name="Martin F."/>
            <person name="Silar P."/>
            <person name="Natvig D.O."/>
            <person name="Lalanne C."/>
            <person name="Gautier V."/>
            <person name="Ament-Velasquez S.L."/>
            <person name="Kruys A."/>
            <person name="Hutchinson M.I."/>
            <person name="Powell A.J."/>
            <person name="Barry K."/>
            <person name="Miller A.N."/>
            <person name="Grigoriev I.V."/>
            <person name="Debuchy R."/>
            <person name="Gladieux P."/>
            <person name="Hiltunen Thoren M."/>
            <person name="Johannesson H."/>
        </authorList>
    </citation>
    <scope>NUCLEOTIDE SEQUENCE</scope>
    <source>
        <strain evidence="3">CBS 333.67</strain>
    </source>
</reference>
<reference evidence="3" key="2">
    <citation type="submission" date="2023-06" db="EMBL/GenBank/DDBJ databases">
        <authorList>
            <consortium name="Lawrence Berkeley National Laboratory"/>
            <person name="Mondo S.J."/>
            <person name="Hensen N."/>
            <person name="Bonometti L."/>
            <person name="Westerberg I."/>
            <person name="Brannstrom I.O."/>
            <person name="Guillou S."/>
            <person name="Cros-Aarteil S."/>
            <person name="Calhoun S."/>
            <person name="Haridas S."/>
            <person name="Kuo A."/>
            <person name="Pangilinan J."/>
            <person name="Riley R."/>
            <person name="Labutti K."/>
            <person name="Andreopoulos B."/>
            <person name="Lipzen A."/>
            <person name="Chen C."/>
            <person name="Yanf M."/>
            <person name="Daum C."/>
            <person name="Ng V."/>
            <person name="Clum A."/>
            <person name="Steindorff A."/>
            <person name="Ohm R."/>
            <person name="Martin F."/>
            <person name="Silar P."/>
            <person name="Natvig D."/>
            <person name="Lalanne C."/>
            <person name="Gautier V."/>
            <person name="Ament-Velasquez S.L."/>
            <person name="Kruys A."/>
            <person name="Hutchinson M.I."/>
            <person name="Powell A.J."/>
            <person name="Barry K."/>
            <person name="Miller A.N."/>
            <person name="Grigoriev I.V."/>
            <person name="Debuchy R."/>
            <person name="Gladieux P."/>
            <person name="Thoren M.H."/>
            <person name="Johannesson H."/>
        </authorList>
    </citation>
    <scope>NUCLEOTIDE SEQUENCE</scope>
    <source>
        <strain evidence="3">CBS 333.67</strain>
    </source>
</reference>
<gene>
    <name evidence="3" type="ORF">B0T15DRAFT_194636</name>
</gene>
<evidence type="ECO:0000259" key="2">
    <source>
        <dbReference type="Pfam" id="PF01918"/>
    </source>
</evidence>